<dbReference type="AlphaFoldDB" id="A0A4T2A118"/>
<comment type="caution">
    <text evidence="1">The sequence shown here is derived from an EMBL/GenBank/DDBJ whole genome shotgun (WGS) entry which is preliminary data.</text>
</comment>
<reference evidence="1 2" key="1">
    <citation type="submission" date="2018-10" db="EMBL/GenBank/DDBJ databases">
        <title>Pseudomonas leptonychotis sp. nov., isolated from Weddell seals in Antarctica.</title>
        <authorList>
            <person name="Novakova D."/>
            <person name="Svec P."/>
            <person name="Kralova S."/>
            <person name="Kristofova L."/>
            <person name="Zeman M."/>
            <person name="Pantucek R."/>
            <person name="Maslanova I."/>
            <person name="Sedlacek I."/>
        </authorList>
    </citation>
    <scope>NUCLEOTIDE SEQUENCE [LARGE SCALE GENOMIC DNA]</scope>
    <source>
        <strain evidence="1 2">CCM 8849</strain>
    </source>
</reference>
<sequence length="81" mass="9008">MPSSWSRKCANRLLKTTYVGNPALKTASKCSFTTVNSAFSAVFALSCRPRLRFQLPVRTYFRTCAARPGSQPYHPHAGDAR</sequence>
<keyword evidence="2" id="KW-1185">Reference proteome</keyword>
<dbReference type="OrthoDB" id="7033633at2"/>
<organism evidence="1 2">
    <name type="scientific">Pseudomonas leptonychotis</name>
    <dbReference type="NCBI Taxonomy" id="2448482"/>
    <lineage>
        <taxon>Bacteria</taxon>
        <taxon>Pseudomonadati</taxon>
        <taxon>Pseudomonadota</taxon>
        <taxon>Gammaproteobacteria</taxon>
        <taxon>Pseudomonadales</taxon>
        <taxon>Pseudomonadaceae</taxon>
        <taxon>Pseudomonas</taxon>
    </lineage>
</organism>
<protein>
    <submittedName>
        <fullName evidence="1">Uncharacterized protein</fullName>
    </submittedName>
</protein>
<name>A0A4T2A118_9PSED</name>
<dbReference type="Proteomes" id="UP000307541">
    <property type="component" value="Unassembled WGS sequence"/>
</dbReference>
<gene>
    <name evidence="1" type="ORF">D8779_08445</name>
</gene>
<evidence type="ECO:0000313" key="2">
    <source>
        <dbReference type="Proteomes" id="UP000307541"/>
    </source>
</evidence>
<accession>A0A4T2A118</accession>
<proteinExistence type="predicted"/>
<dbReference type="EMBL" id="RFLV01000001">
    <property type="protein sequence ID" value="TIH10690.1"/>
    <property type="molecule type" value="Genomic_DNA"/>
</dbReference>
<evidence type="ECO:0000313" key="1">
    <source>
        <dbReference type="EMBL" id="TIH10690.1"/>
    </source>
</evidence>